<proteinExistence type="predicted"/>
<dbReference type="AlphaFoldDB" id="A0A4U9WNQ5"/>
<accession>A0A4U9WNQ5</accession>
<dbReference type="EMBL" id="CABEEZ010000168">
    <property type="protein sequence ID" value="VTR61315.1"/>
    <property type="molecule type" value="Genomic_DNA"/>
</dbReference>
<evidence type="ECO:0000313" key="1">
    <source>
        <dbReference type="EMBL" id="VTR61315.1"/>
    </source>
</evidence>
<sequence length="87" mass="10347">MSNHQPRLRLTQMLPENSIMTIKPSLFEDQFVDMAFITRLLGVSNKWIYRLIKDGVFPKPIKLGRSSRWLQSEIESWLQERISQSRQ</sequence>
<dbReference type="InterPro" id="IPR010260">
    <property type="entry name" value="AlpA"/>
</dbReference>
<gene>
    <name evidence="1" type="ORF">NCTC12965_08794</name>
</gene>
<reference evidence="1" key="1">
    <citation type="submission" date="2019-05" db="EMBL/GenBank/DDBJ databases">
        <authorList>
            <consortium name="Pathogen Informatics"/>
        </authorList>
    </citation>
    <scope>NUCLEOTIDE SEQUENCE [LARGE SCALE GENOMIC DNA]</scope>
    <source>
        <strain evidence="1">NCTC12965</strain>
    </source>
</reference>
<protein>
    <submittedName>
        <fullName evidence="1">Predicted transcriptional regulator</fullName>
    </submittedName>
</protein>
<organism evidence="1">
    <name type="scientific">Serratia fonticola</name>
    <dbReference type="NCBI Taxonomy" id="47917"/>
    <lineage>
        <taxon>Bacteria</taxon>
        <taxon>Pseudomonadati</taxon>
        <taxon>Pseudomonadota</taxon>
        <taxon>Gammaproteobacteria</taxon>
        <taxon>Enterobacterales</taxon>
        <taxon>Yersiniaceae</taxon>
        <taxon>Serratia</taxon>
    </lineage>
</organism>
<dbReference type="Pfam" id="PF05930">
    <property type="entry name" value="Phage_AlpA"/>
    <property type="match status" value="1"/>
</dbReference>
<dbReference type="Gene3D" id="1.10.238.160">
    <property type="match status" value="1"/>
</dbReference>
<name>A0A4U9WNQ5_SERFO</name>